<name>A0A163ZTS8_9BRAD</name>
<dbReference type="Gene3D" id="3.40.190.10">
    <property type="entry name" value="Periplasmic binding protein-like II"/>
    <property type="match status" value="2"/>
</dbReference>
<keyword evidence="2" id="KW-0813">Transport</keyword>
<dbReference type="EMBL" id="LVYV01000007">
    <property type="protein sequence ID" value="KZD23858.1"/>
    <property type="molecule type" value="Genomic_DNA"/>
</dbReference>
<dbReference type="Pfam" id="PF13379">
    <property type="entry name" value="NMT1_2"/>
    <property type="match status" value="1"/>
</dbReference>
<dbReference type="Proteomes" id="UP000076574">
    <property type="component" value="Unassembled WGS sequence"/>
</dbReference>
<dbReference type="PANTHER" id="PTHR30024">
    <property type="entry name" value="ALIPHATIC SULFONATES-BINDING PROTEIN-RELATED"/>
    <property type="match status" value="1"/>
</dbReference>
<dbReference type="CDD" id="cd13553">
    <property type="entry name" value="PBP2_NrtA_CpmA_like"/>
    <property type="match status" value="1"/>
</dbReference>
<reference evidence="6 7" key="1">
    <citation type="submission" date="2016-03" db="EMBL/GenBank/DDBJ databases">
        <title>Microsymbionts genomes from the relict species Vavilovia formosa (Stev.) Fed.</title>
        <authorList>
            <person name="Kopat V."/>
            <person name="Chirak E."/>
            <person name="Kimeklis A."/>
            <person name="Andronov E."/>
        </authorList>
    </citation>
    <scope>NUCLEOTIDE SEQUENCE [LARGE SCALE GENOMIC DNA]</scope>
    <source>
        <strain evidence="6 7">Vaf07</strain>
    </source>
</reference>
<keyword evidence="7" id="KW-1185">Reference proteome</keyword>
<evidence type="ECO:0000313" key="6">
    <source>
        <dbReference type="EMBL" id="KZD23858.1"/>
    </source>
</evidence>
<keyword evidence="5" id="KW-0472">Membrane</keyword>
<dbReference type="GO" id="GO:0012505">
    <property type="term" value="C:endomembrane system"/>
    <property type="evidence" value="ECO:0007669"/>
    <property type="project" value="UniProtKB-SubCell"/>
</dbReference>
<protein>
    <submittedName>
        <fullName evidence="6">Nitrate transporter</fullName>
    </submittedName>
</protein>
<evidence type="ECO:0000313" key="7">
    <source>
        <dbReference type="Proteomes" id="UP000076574"/>
    </source>
</evidence>
<dbReference type="InterPro" id="IPR044527">
    <property type="entry name" value="NrtA/CpmA_ABC-bd_dom"/>
</dbReference>
<accession>A0A163ZTS8</accession>
<dbReference type="AlphaFoldDB" id="A0A163ZTS8"/>
<keyword evidence="4" id="KW-0997">Cell inner membrane</keyword>
<evidence type="ECO:0000256" key="3">
    <source>
        <dbReference type="ARBA" id="ARBA00022475"/>
    </source>
</evidence>
<dbReference type="STRING" id="943830.A4A58_24975"/>
<evidence type="ECO:0000256" key="2">
    <source>
        <dbReference type="ARBA" id="ARBA00022448"/>
    </source>
</evidence>
<comment type="subcellular location">
    <subcellularLocation>
        <location evidence="1">Endomembrane system</location>
    </subcellularLocation>
</comment>
<gene>
    <name evidence="6" type="ORF">A4A58_24975</name>
</gene>
<dbReference type="PANTHER" id="PTHR30024:SF43">
    <property type="entry name" value="BLL4572 PROTEIN"/>
    <property type="match status" value="1"/>
</dbReference>
<organism evidence="6 7">
    <name type="scientific">Tardiphaga robiniae</name>
    <dbReference type="NCBI Taxonomy" id="943830"/>
    <lineage>
        <taxon>Bacteria</taxon>
        <taxon>Pseudomonadati</taxon>
        <taxon>Pseudomonadota</taxon>
        <taxon>Alphaproteobacteria</taxon>
        <taxon>Hyphomicrobiales</taxon>
        <taxon>Nitrobacteraceae</taxon>
        <taxon>Tardiphaga</taxon>
    </lineage>
</organism>
<evidence type="ECO:0000256" key="5">
    <source>
        <dbReference type="ARBA" id="ARBA00023136"/>
    </source>
</evidence>
<evidence type="ECO:0000256" key="1">
    <source>
        <dbReference type="ARBA" id="ARBA00004308"/>
    </source>
</evidence>
<keyword evidence="3" id="KW-1003">Cell membrane</keyword>
<sequence length="390" mass="41422">MIDQPLRVGFIPLVDAAALIVAVDKGFTKAEGLNVELVREVSWSNVRDKLNIGLFEAAHLLAPVAIASSLGLGHVKVPIVASFNLGINGNAITVSPALHAALMSELDGDPTDPMATAQALRRVVVARARAGADPLTFGMTFPFSTHNYQLRFWMAAGGVDPDEDVRLVVLPPPYMVESLANGHVDAFCVGAPWNSVAVDLGVGHILHFVSDILLRAAEKVLAMRQSWAEKNPDTVAALTRAHVSAAAFIEAPENRNEIAAILAKPHHIGVSPEVLLRTLDGRLKIAPDGTMRESGRYLLVGREGAGRPDPVQAAWLYAQMVRWGQAAISPEALKIAQGVFRPDLYDAALGIIGSAPTDVPDAVGAFAGPPFDPSNIAAHLAAFEIVHMKS</sequence>
<evidence type="ECO:0000256" key="4">
    <source>
        <dbReference type="ARBA" id="ARBA00022519"/>
    </source>
</evidence>
<comment type="caution">
    <text evidence="6">The sequence shown here is derived from an EMBL/GenBank/DDBJ whole genome shotgun (WGS) entry which is preliminary data.</text>
</comment>
<proteinExistence type="predicted"/>
<dbReference type="SUPFAM" id="SSF53850">
    <property type="entry name" value="Periplasmic binding protein-like II"/>
    <property type="match status" value="1"/>
</dbReference>